<comment type="caution">
    <text evidence="1">The sequence shown here is derived from an EMBL/GenBank/DDBJ whole genome shotgun (WGS) entry which is preliminary data.</text>
</comment>
<proteinExistence type="predicted"/>
<reference evidence="1 2" key="1">
    <citation type="submission" date="2019-03" db="EMBL/GenBank/DDBJ databases">
        <title>Genomic Encyclopedia of Type Strains, Phase III (KMG-III): the genomes of soil and plant-associated and newly described type strains.</title>
        <authorList>
            <person name="Whitman W."/>
        </authorList>
    </citation>
    <scope>NUCLEOTIDE SEQUENCE [LARGE SCALE GENOMIC DNA]</scope>
    <source>
        <strain evidence="1 2">CGMCC 1.12802</strain>
    </source>
</reference>
<dbReference type="RefSeq" id="WP_133944027.1">
    <property type="nucleotide sequence ID" value="NZ_SOEO01000002.1"/>
</dbReference>
<evidence type="ECO:0000313" key="2">
    <source>
        <dbReference type="Proteomes" id="UP000295313"/>
    </source>
</evidence>
<accession>A0A4R8IEZ1</accession>
<dbReference type="AlphaFoldDB" id="A0A4R8IEZ1"/>
<keyword evidence="2" id="KW-1185">Reference proteome</keyword>
<organism evidence="1 2">
    <name type="scientific">Epilithonimonas xixisoli</name>
    <dbReference type="NCBI Taxonomy" id="1476462"/>
    <lineage>
        <taxon>Bacteria</taxon>
        <taxon>Pseudomonadati</taxon>
        <taxon>Bacteroidota</taxon>
        <taxon>Flavobacteriia</taxon>
        <taxon>Flavobacteriales</taxon>
        <taxon>Weeksellaceae</taxon>
        <taxon>Chryseobacterium group</taxon>
        <taxon>Epilithonimonas</taxon>
    </lineage>
</organism>
<name>A0A4R8IEZ1_9FLAO</name>
<evidence type="ECO:0000313" key="1">
    <source>
        <dbReference type="EMBL" id="TDX83974.1"/>
    </source>
</evidence>
<sequence>MKSTILNINKRVLVVETPRIYDYYIYEDALYIFGNDTKENFRMSGKFDLICKGSELSEEIAKGLVVGGYCSSNGQFLYKYYNALYDDEDSCTSALDSFISAIEASNYYWEKNPIEKPAKNDLNGSFFTMQTNFHQEKAFDEAESKTFHPDRTLIFEIL</sequence>
<dbReference type="Proteomes" id="UP000295313">
    <property type="component" value="Unassembled WGS sequence"/>
</dbReference>
<protein>
    <submittedName>
        <fullName evidence="1">Uncharacterized protein</fullName>
    </submittedName>
</protein>
<dbReference type="EMBL" id="SOEO01000002">
    <property type="protein sequence ID" value="TDX83974.1"/>
    <property type="molecule type" value="Genomic_DNA"/>
</dbReference>
<dbReference type="OrthoDB" id="1275194at2"/>
<gene>
    <name evidence="1" type="ORF">B0I22_1562</name>
</gene>